<keyword evidence="3" id="KW-1185">Reference proteome</keyword>
<sequence length="281" mass="29603">MRWGRVEAIHPEDYSVDLVMTDDGSRLAGVQVLTPFASSNTGYNDMAQPSGGGDWSLTKSRDRDVLAGVAFFEQFPVVIGFRFPQICQMLFNELGRRINRHSSDVYTTTDAQGNTELYHPSGTYLRIGTSPDHEDLTGKDADGNWKITKNTGTAPHVKLVLANAGAPVATLHVDPSGNVTLEHDGDFLHKVGGTYTMESGGAATIKAPSVTNDTPQTTMTGNQSVTGIMNVDGEGGGGGATSTIKGSVQVIGGDVQADDISLKGHGHTEKGIGGRTSNSVP</sequence>
<dbReference type="EMBL" id="MF663786">
    <property type="protein sequence ID" value="ATI15624.1"/>
    <property type="molecule type" value="Genomic_DNA"/>
</dbReference>
<accession>A0A291LA20</accession>
<dbReference type="RefSeq" id="YP_009792672.1">
    <property type="nucleotide sequence ID" value="NC_047861.1"/>
</dbReference>
<feature type="compositionally biased region" description="Basic and acidic residues" evidence="1">
    <location>
        <begin position="260"/>
        <end position="272"/>
    </location>
</feature>
<name>A0A291LA20_9CAUD</name>
<feature type="region of interest" description="Disordered" evidence="1">
    <location>
        <begin position="259"/>
        <end position="281"/>
    </location>
</feature>
<dbReference type="Proteomes" id="UP000228765">
    <property type="component" value="Segment"/>
</dbReference>
<evidence type="ECO:0008006" key="4">
    <source>
        <dbReference type="Google" id="ProtNLM"/>
    </source>
</evidence>
<evidence type="ECO:0000256" key="1">
    <source>
        <dbReference type="SAM" id="MobiDB-lite"/>
    </source>
</evidence>
<dbReference type="GeneID" id="54982880"/>
<proteinExistence type="predicted"/>
<evidence type="ECO:0000313" key="3">
    <source>
        <dbReference type="Proteomes" id="UP000228765"/>
    </source>
</evidence>
<protein>
    <recommendedName>
        <fullName evidence="4">Baseplate assembly protein</fullName>
    </recommendedName>
</protein>
<organism evidence="2 3">
    <name type="scientific">Bordetella phage vB_BbrM_PHB04</name>
    <dbReference type="NCBI Taxonomy" id="2029657"/>
    <lineage>
        <taxon>Viruses</taxon>
        <taxon>Duplodnaviria</taxon>
        <taxon>Heunggongvirae</taxon>
        <taxon>Uroviricota</taxon>
        <taxon>Caudoviricetes</taxon>
        <taxon>Phabquatrovirus</taxon>
        <taxon>Phabquatrovirus PHB04</taxon>
    </lineage>
</organism>
<reference evidence="2 3" key="1">
    <citation type="submission" date="2017-08" db="EMBL/GenBank/DDBJ databases">
        <title>Complete genome sequence of a novel bacteriophage infecting Bordetella bronchiseptica.</title>
        <authorList>
            <person name="Chen Y."/>
            <person name="Song J."/>
            <person name="Wu B."/>
        </authorList>
    </citation>
    <scope>NUCLEOTIDE SEQUENCE [LARGE SCALE GENOMIC DNA]</scope>
</reference>
<dbReference type="KEGG" id="vg:54982880"/>
<evidence type="ECO:0000313" key="2">
    <source>
        <dbReference type="EMBL" id="ATI15624.1"/>
    </source>
</evidence>